<dbReference type="Pfam" id="PF00685">
    <property type="entry name" value="Sulfotransfer_1"/>
    <property type="match status" value="1"/>
</dbReference>
<dbReference type="SUPFAM" id="SSF52540">
    <property type="entry name" value="P-loop containing nucleoside triphosphate hydrolases"/>
    <property type="match status" value="1"/>
</dbReference>
<dbReference type="InterPro" id="IPR027417">
    <property type="entry name" value="P-loop_NTPase"/>
</dbReference>
<dbReference type="Gene3D" id="3.40.50.300">
    <property type="entry name" value="P-loop containing nucleotide triphosphate hydrolases"/>
    <property type="match status" value="1"/>
</dbReference>
<gene>
    <name evidence="2" type="ORF">ACHAWO_011167</name>
</gene>
<evidence type="ECO:0000313" key="2">
    <source>
        <dbReference type="EMBL" id="KAL3798492.1"/>
    </source>
</evidence>
<dbReference type="InterPro" id="IPR000863">
    <property type="entry name" value="Sulfotransferase_dom"/>
</dbReference>
<dbReference type="EMBL" id="JALLPJ020000216">
    <property type="protein sequence ID" value="KAL3798492.1"/>
    <property type="molecule type" value="Genomic_DNA"/>
</dbReference>
<proteinExistence type="predicted"/>
<keyword evidence="3" id="KW-1185">Reference proteome</keyword>
<dbReference type="Proteomes" id="UP001530400">
    <property type="component" value="Unassembled WGS sequence"/>
</dbReference>
<evidence type="ECO:0000259" key="1">
    <source>
        <dbReference type="Pfam" id="PF00685"/>
    </source>
</evidence>
<evidence type="ECO:0000313" key="3">
    <source>
        <dbReference type="Proteomes" id="UP001530400"/>
    </source>
</evidence>
<reference evidence="2 3" key="1">
    <citation type="submission" date="2024-10" db="EMBL/GenBank/DDBJ databases">
        <title>Updated reference genomes for cyclostephanoid diatoms.</title>
        <authorList>
            <person name="Roberts W.R."/>
            <person name="Alverson A.J."/>
        </authorList>
    </citation>
    <scope>NUCLEOTIDE SEQUENCE [LARGE SCALE GENOMIC DNA]</scope>
    <source>
        <strain evidence="2 3">AJA010-31</strain>
    </source>
</reference>
<organism evidence="2 3">
    <name type="scientific">Cyclotella atomus</name>
    <dbReference type="NCBI Taxonomy" id="382360"/>
    <lineage>
        <taxon>Eukaryota</taxon>
        <taxon>Sar</taxon>
        <taxon>Stramenopiles</taxon>
        <taxon>Ochrophyta</taxon>
        <taxon>Bacillariophyta</taxon>
        <taxon>Coscinodiscophyceae</taxon>
        <taxon>Thalassiosirophycidae</taxon>
        <taxon>Stephanodiscales</taxon>
        <taxon>Stephanodiscaceae</taxon>
        <taxon>Cyclotella</taxon>
    </lineage>
</organism>
<sequence>MLLIGDSLKIEFKLPIDDNADRIIPKQRRLTSSQDKDAVGVVWLMSFPNSGTSYTIDAVRELTITTTATNYGLEGAMKDQESTPAFPDMEEAKNGPFLHVTPGREINIPKLLLTKTHCGGYCSSCMAPQMFIETPRSFMSGCLRGQRRVIDEESKVTSEFVSYSSDLVKKVVHIFRNPFDNVVARFHLDRKLQAQDHPDWLDTYPNNREGFRKWCEQLNDSAAPVLSSIRWVDQSLMDAMKDVPCMSEFYRYIQWHNLAFSVTSDLQIPCMLLHYEDYSTRFEDVTNELTDFLGLEQVGKAPEFINDKTYLDYYTEQDKRNIARFIREYATKPTWQNVQHYLSDFVSEPAPMEA</sequence>
<name>A0ABD3QDR7_9STRA</name>
<dbReference type="AlphaFoldDB" id="A0ABD3QDR7"/>
<accession>A0ABD3QDR7</accession>
<feature type="domain" description="Sulfotransferase" evidence="1">
    <location>
        <begin position="42"/>
        <end position="312"/>
    </location>
</feature>
<comment type="caution">
    <text evidence="2">The sequence shown here is derived from an EMBL/GenBank/DDBJ whole genome shotgun (WGS) entry which is preliminary data.</text>
</comment>
<protein>
    <recommendedName>
        <fullName evidence="1">Sulfotransferase domain-containing protein</fullName>
    </recommendedName>
</protein>